<dbReference type="InterPro" id="IPR012337">
    <property type="entry name" value="RNaseH-like_sf"/>
</dbReference>
<reference evidence="3" key="1">
    <citation type="submission" date="2024-04" db="EMBL/GenBank/DDBJ databases">
        <title>Salinicola lusitanus LLJ914,a marine bacterium isolated from the Okinawa Trough.</title>
        <authorList>
            <person name="Li J."/>
        </authorList>
    </citation>
    <scope>NUCLEOTIDE SEQUENCE [LARGE SCALE GENOMIC DNA]</scope>
</reference>
<accession>A0AAW0PMR9</accession>
<sequence length="178" mass="20126">MARPSTEEQHAAYSPPQKRSAMAELFGEVFKTQEQEKPFEAIIEEEVSTYRSAPSIHVDANPFIWWKTNEAKFPHVAELARRHLCVPGTSVASERIFSTAGDIVDANRSRLGADNVDKLIFLQKNMKIHLDILRKRHACPKTRLRSWFAKPRQCAASCRTAVPVVKVCVDPVCLVKDI</sequence>
<dbReference type="Proteomes" id="UP001460270">
    <property type="component" value="Unassembled WGS sequence"/>
</dbReference>
<dbReference type="PANTHER" id="PTHR47611:SF3">
    <property type="entry name" value="HAT C-TERMINAL DIMERISATION DOMAIN-CONTAINING PROTEIN"/>
    <property type="match status" value="1"/>
</dbReference>
<keyword evidence="3" id="KW-1185">Reference proteome</keyword>
<gene>
    <name evidence="2" type="ORF">WMY93_006021</name>
</gene>
<name>A0AAW0PMR9_9GOBI</name>
<evidence type="ECO:0000259" key="1">
    <source>
        <dbReference type="Pfam" id="PF05699"/>
    </source>
</evidence>
<comment type="caution">
    <text evidence="2">The sequence shown here is derived from an EMBL/GenBank/DDBJ whole genome shotgun (WGS) entry which is preliminary data.</text>
</comment>
<evidence type="ECO:0000313" key="3">
    <source>
        <dbReference type="Proteomes" id="UP001460270"/>
    </source>
</evidence>
<protein>
    <recommendedName>
        <fullName evidence="1">HAT C-terminal dimerisation domain-containing protein</fullName>
    </recommendedName>
</protein>
<feature type="domain" description="HAT C-terminal dimerisation" evidence="1">
    <location>
        <begin position="48"/>
        <end position="126"/>
    </location>
</feature>
<dbReference type="GO" id="GO:0046983">
    <property type="term" value="F:protein dimerization activity"/>
    <property type="evidence" value="ECO:0007669"/>
    <property type="project" value="InterPro"/>
</dbReference>
<organism evidence="2 3">
    <name type="scientific">Mugilogobius chulae</name>
    <name type="common">yellowstripe goby</name>
    <dbReference type="NCBI Taxonomy" id="88201"/>
    <lineage>
        <taxon>Eukaryota</taxon>
        <taxon>Metazoa</taxon>
        <taxon>Chordata</taxon>
        <taxon>Craniata</taxon>
        <taxon>Vertebrata</taxon>
        <taxon>Euteleostomi</taxon>
        <taxon>Actinopterygii</taxon>
        <taxon>Neopterygii</taxon>
        <taxon>Teleostei</taxon>
        <taxon>Neoteleostei</taxon>
        <taxon>Acanthomorphata</taxon>
        <taxon>Gobiaria</taxon>
        <taxon>Gobiiformes</taxon>
        <taxon>Gobioidei</taxon>
        <taxon>Gobiidae</taxon>
        <taxon>Gobionellinae</taxon>
        <taxon>Mugilogobius</taxon>
    </lineage>
</organism>
<dbReference type="SUPFAM" id="SSF53098">
    <property type="entry name" value="Ribonuclease H-like"/>
    <property type="match status" value="1"/>
</dbReference>
<dbReference type="InterPro" id="IPR008906">
    <property type="entry name" value="HATC_C_dom"/>
</dbReference>
<evidence type="ECO:0000313" key="2">
    <source>
        <dbReference type="EMBL" id="KAK7929626.1"/>
    </source>
</evidence>
<proteinExistence type="predicted"/>
<dbReference type="Pfam" id="PF05699">
    <property type="entry name" value="Dimer_Tnp_hAT"/>
    <property type="match status" value="1"/>
</dbReference>
<dbReference type="EMBL" id="JBBPFD010000004">
    <property type="protein sequence ID" value="KAK7929626.1"/>
    <property type="molecule type" value="Genomic_DNA"/>
</dbReference>
<dbReference type="AlphaFoldDB" id="A0AAW0PMR9"/>
<dbReference type="PANTHER" id="PTHR47611">
    <property type="entry name" value="HAT DIMERISATION DOMAIN, C-TERMINAL"/>
    <property type="match status" value="1"/>
</dbReference>